<evidence type="ECO:0000313" key="3">
    <source>
        <dbReference type="EMBL" id="EJF61393.1"/>
    </source>
</evidence>
<keyword evidence="1" id="KW-1133">Transmembrane helix</keyword>
<feature type="domain" description="DUF6533" evidence="2">
    <location>
        <begin position="6"/>
        <end position="51"/>
    </location>
</feature>
<feature type="transmembrane region" description="Helical" evidence="1">
    <location>
        <begin position="6"/>
        <end position="23"/>
    </location>
</feature>
<organism evidence="3 4">
    <name type="scientific">Dichomitus squalens (strain LYAD-421)</name>
    <name type="common">Western red white-rot fungus</name>
    <dbReference type="NCBI Taxonomy" id="732165"/>
    <lineage>
        <taxon>Eukaryota</taxon>
        <taxon>Fungi</taxon>
        <taxon>Dikarya</taxon>
        <taxon>Basidiomycota</taxon>
        <taxon>Agaricomycotina</taxon>
        <taxon>Agaricomycetes</taxon>
        <taxon>Polyporales</taxon>
        <taxon>Polyporaceae</taxon>
        <taxon>Dichomitus</taxon>
    </lineage>
</organism>
<dbReference type="GeneID" id="18841830"/>
<reference evidence="3 4" key="1">
    <citation type="journal article" date="2012" name="Science">
        <title>The Paleozoic origin of enzymatic lignin decomposition reconstructed from 31 fungal genomes.</title>
        <authorList>
            <person name="Floudas D."/>
            <person name="Binder M."/>
            <person name="Riley R."/>
            <person name="Barry K."/>
            <person name="Blanchette R.A."/>
            <person name="Henrissat B."/>
            <person name="Martinez A.T."/>
            <person name="Otillar R."/>
            <person name="Spatafora J.W."/>
            <person name="Yadav J.S."/>
            <person name="Aerts A."/>
            <person name="Benoit I."/>
            <person name="Boyd A."/>
            <person name="Carlson A."/>
            <person name="Copeland A."/>
            <person name="Coutinho P.M."/>
            <person name="de Vries R.P."/>
            <person name="Ferreira P."/>
            <person name="Findley K."/>
            <person name="Foster B."/>
            <person name="Gaskell J."/>
            <person name="Glotzer D."/>
            <person name="Gorecki P."/>
            <person name="Heitman J."/>
            <person name="Hesse C."/>
            <person name="Hori C."/>
            <person name="Igarashi K."/>
            <person name="Jurgens J.A."/>
            <person name="Kallen N."/>
            <person name="Kersten P."/>
            <person name="Kohler A."/>
            <person name="Kuees U."/>
            <person name="Kumar T.K.A."/>
            <person name="Kuo A."/>
            <person name="LaButti K."/>
            <person name="Larrondo L.F."/>
            <person name="Lindquist E."/>
            <person name="Ling A."/>
            <person name="Lombard V."/>
            <person name="Lucas S."/>
            <person name="Lundell T."/>
            <person name="Martin R."/>
            <person name="McLaughlin D.J."/>
            <person name="Morgenstern I."/>
            <person name="Morin E."/>
            <person name="Murat C."/>
            <person name="Nagy L.G."/>
            <person name="Nolan M."/>
            <person name="Ohm R.A."/>
            <person name="Patyshakuliyeva A."/>
            <person name="Rokas A."/>
            <person name="Ruiz-Duenas F.J."/>
            <person name="Sabat G."/>
            <person name="Salamov A."/>
            <person name="Samejima M."/>
            <person name="Schmutz J."/>
            <person name="Slot J.C."/>
            <person name="St John F."/>
            <person name="Stenlid J."/>
            <person name="Sun H."/>
            <person name="Sun S."/>
            <person name="Syed K."/>
            <person name="Tsang A."/>
            <person name="Wiebenga A."/>
            <person name="Young D."/>
            <person name="Pisabarro A."/>
            <person name="Eastwood D.C."/>
            <person name="Martin F."/>
            <person name="Cullen D."/>
            <person name="Grigoriev I.V."/>
            <person name="Hibbett D.S."/>
        </authorList>
    </citation>
    <scope>NUCLEOTIDE SEQUENCE [LARGE SCALE GENOMIC DNA]</scope>
    <source>
        <strain evidence="3 4">LYAD-421 SS1</strain>
    </source>
</reference>
<evidence type="ECO:0000259" key="2">
    <source>
        <dbReference type="Pfam" id="PF20151"/>
    </source>
</evidence>
<sequence>SILDNYCIFAGAVVFLYDAVLTTGQEVTYFWGRRVTGATILFWLNKYMTMLYMVWNLA</sequence>
<dbReference type="EMBL" id="JH719410">
    <property type="protein sequence ID" value="EJF61393.1"/>
    <property type="molecule type" value="Genomic_DNA"/>
</dbReference>
<evidence type="ECO:0000313" key="4">
    <source>
        <dbReference type="Proteomes" id="UP000053319"/>
    </source>
</evidence>
<dbReference type="OrthoDB" id="2745134at2759"/>
<dbReference type="AlphaFoldDB" id="R7SZL0"/>
<gene>
    <name evidence="3" type="ORF">DICSQDRAFT_37519</name>
</gene>
<dbReference type="InterPro" id="IPR045340">
    <property type="entry name" value="DUF6533"/>
</dbReference>
<accession>R7SZL0</accession>
<evidence type="ECO:0000256" key="1">
    <source>
        <dbReference type="SAM" id="Phobius"/>
    </source>
</evidence>
<dbReference type="KEGG" id="dsq:DICSQDRAFT_37519"/>
<name>R7SZL0_DICSQ</name>
<feature type="transmembrane region" description="Helical" evidence="1">
    <location>
        <begin position="35"/>
        <end position="55"/>
    </location>
</feature>
<keyword evidence="1" id="KW-0812">Transmembrane</keyword>
<keyword evidence="1" id="KW-0472">Membrane</keyword>
<feature type="non-terminal residue" evidence="3">
    <location>
        <position position="1"/>
    </location>
</feature>
<dbReference type="RefSeq" id="XP_007365838.1">
    <property type="nucleotide sequence ID" value="XM_007365776.1"/>
</dbReference>
<dbReference type="Pfam" id="PF20151">
    <property type="entry name" value="DUF6533"/>
    <property type="match status" value="1"/>
</dbReference>
<dbReference type="HOGENOM" id="CLU_3055928_0_0_1"/>
<dbReference type="Proteomes" id="UP000053319">
    <property type="component" value="Unassembled WGS sequence"/>
</dbReference>
<proteinExistence type="predicted"/>
<protein>
    <recommendedName>
        <fullName evidence="2">DUF6533 domain-containing protein</fullName>
    </recommendedName>
</protein>
<feature type="non-terminal residue" evidence="3">
    <location>
        <position position="58"/>
    </location>
</feature>